<evidence type="ECO:0000256" key="1">
    <source>
        <dbReference type="ARBA" id="ARBA00006479"/>
    </source>
</evidence>
<comment type="similarity">
    <text evidence="1">Belongs to the ROK (NagC/XylR) family.</text>
</comment>
<keyword evidence="3" id="KW-1185">Reference proteome</keyword>
<dbReference type="EMBL" id="BAAANK010000011">
    <property type="protein sequence ID" value="GAA1844728.1"/>
    <property type="molecule type" value="Genomic_DNA"/>
</dbReference>
<protein>
    <submittedName>
        <fullName evidence="2">ROK family protein</fullName>
    </submittedName>
</protein>
<sequence>MSSILGSRAPYAGGVTRPLALAVDLGGTKVEAALVDGSGIVLPGSRHRRPTGPTSASPALERAVREVVLAARAAVPADAELLGLGVGSAGPIGVAEGTVSPLNVPAWREYPLRRFIEDLLPGTPVTLRMDGVCIALAEHWVGAGRGAGNLLGMIVSTGVGGGLVLGGRAIPSPTGNGGHIGHIEVGGFEDPCPCGGRGCLEAVASGPRTVAWARGQGFTGTTGEDLAVAHASGDPVALAAVERAGTAIGRAAASASSLLDLDVVAIGGGFSRVSPALFEHARAALAERTTFAFVTRTTIVPSGLSDEGPLIGAGALVHQSDLLDRPAV</sequence>
<dbReference type="PANTHER" id="PTHR18964:SF169">
    <property type="entry name" value="N-ACETYLMANNOSAMINE KINASE"/>
    <property type="match status" value="1"/>
</dbReference>
<dbReference type="Gene3D" id="3.30.420.40">
    <property type="match status" value="2"/>
</dbReference>
<reference evidence="2 3" key="1">
    <citation type="journal article" date="2019" name="Int. J. Syst. Evol. Microbiol.">
        <title>The Global Catalogue of Microorganisms (GCM) 10K type strain sequencing project: providing services to taxonomists for standard genome sequencing and annotation.</title>
        <authorList>
            <consortium name="The Broad Institute Genomics Platform"/>
            <consortium name="The Broad Institute Genome Sequencing Center for Infectious Disease"/>
            <person name="Wu L."/>
            <person name="Ma J."/>
        </authorList>
    </citation>
    <scope>NUCLEOTIDE SEQUENCE [LARGE SCALE GENOMIC DNA]</scope>
    <source>
        <strain evidence="2 3">JCM 14323</strain>
    </source>
</reference>
<dbReference type="PANTHER" id="PTHR18964">
    <property type="entry name" value="ROK (REPRESSOR, ORF, KINASE) FAMILY"/>
    <property type="match status" value="1"/>
</dbReference>
<dbReference type="Pfam" id="PF00480">
    <property type="entry name" value="ROK"/>
    <property type="match status" value="1"/>
</dbReference>
<dbReference type="SUPFAM" id="SSF53067">
    <property type="entry name" value="Actin-like ATPase domain"/>
    <property type="match status" value="1"/>
</dbReference>
<dbReference type="InterPro" id="IPR043129">
    <property type="entry name" value="ATPase_NBD"/>
</dbReference>
<evidence type="ECO:0000313" key="3">
    <source>
        <dbReference type="Proteomes" id="UP001501746"/>
    </source>
</evidence>
<proteinExistence type="inferred from homology"/>
<gene>
    <name evidence="2" type="ORF">GCM10009750_33840</name>
</gene>
<dbReference type="InterPro" id="IPR000600">
    <property type="entry name" value="ROK"/>
</dbReference>
<dbReference type="Proteomes" id="UP001501746">
    <property type="component" value="Unassembled WGS sequence"/>
</dbReference>
<name>A0ABN2N236_9MICO</name>
<comment type="caution">
    <text evidence="2">The sequence shown here is derived from an EMBL/GenBank/DDBJ whole genome shotgun (WGS) entry which is preliminary data.</text>
</comment>
<accession>A0ABN2N236</accession>
<organism evidence="2 3">
    <name type="scientific">Agromyces salentinus</name>
    <dbReference type="NCBI Taxonomy" id="269421"/>
    <lineage>
        <taxon>Bacteria</taxon>
        <taxon>Bacillati</taxon>
        <taxon>Actinomycetota</taxon>
        <taxon>Actinomycetes</taxon>
        <taxon>Micrococcales</taxon>
        <taxon>Microbacteriaceae</taxon>
        <taxon>Agromyces</taxon>
    </lineage>
</organism>
<evidence type="ECO:0000313" key="2">
    <source>
        <dbReference type="EMBL" id="GAA1844728.1"/>
    </source>
</evidence>